<dbReference type="Proteomes" id="UP001153148">
    <property type="component" value="Unassembled WGS sequence"/>
</dbReference>
<dbReference type="InterPro" id="IPR041340">
    <property type="entry name" value="PIK3AP1_TIR"/>
</dbReference>
<dbReference type="PANTHER" id="PTHR16267:SF11">
    <property type="entry name" value="STUMPS, ISOFORM E"/>
    <property type="match status" value="1"/>
</dbReference>
<reference evidence="2" key="1">
    <citation type="submission" date="2021-03" db="EMBL/GenBank/DDBJ databases">
        <authorList>
            <person name="Tran Van P."/>
        </authorList>
    </citation>
    <scope>NUCLEOTIDE SEQUENCE</scope>
</reference>
<sequence>MEDILIVSSRDSQAAALWVNYLTTCFNQISKQRNRPPFKVLTVSLEDVVGPGSIPASLEEKMVRVKLQIVIVCPQFLEQVYQHPAPALGKLLQPDRVLAMLLGVEEDNVTEQHRAEQVPVEEDVTEQVCVEEDVTEQVCVEEDNVTGQVSVEEDKVTIVSSNFTIGLP</sequence>
<dbReference type="Pfam" id="PF18567">
    <property type="entry name" value="TIR_3"/>
    <property type="match status" value="1"/>
</dbReference>
<protein>
    <recommendedName>
        <fullName evidence="1">PIK3AP1 Toll/interleukin-1 receptor domain-containing protein</fullName>
    </recommendedName>
</protein>
<dbReference type="Gene3D" id="3.40.50.10140">
    <property type="entry name" value="Toll/interleukin-1 receptor homology (TIR) domain"/>
    <property type="match status" value="1"/>
</dbReference>
<organism evidence="2 3">
    <name type="scientific">Timema podura</name>
    <name type="common">Walking stick</name>
    <dbReference type="NCBI Taxonomy" id="61482"/>
    <lineage>
        <taxon>Eukaryota</taxon>
        <taxon>Metazoa</taxon>
        <taxon>Ecdysozoa</taxon>
        <taxon>Arthropoda</taxon>
        <taxon>Hexapoda</taxon>
        <taxon>Insecta</taxon>
        <taxon>Pterygota</taxon>
        <taxon>Neoptera</taxon>
        <taxon>Polyneoptera</taxon>
        <taxon>Phasmatodea</taxon>
        <taxon>Timematodea</taxon>
        <taxon>Timematoidea</taxon>
        <taxon>Timematidae</taxon>
        <taxon>Timema</taxon>
    </lineage>
</organism>
<comment type="caution">
    <text evidence="2">The sequence shown here is derived from an EMBL/GenBank/DDBJ whole genome shotgun (WGS) entry which is preliminary data.</text>
</comment>
<gene>
    <name evidence="2" type="ORF">TPAB3V08_LOCUS15728</name>
</gene>
<dbReference type="PANTHER" id="PTHR16267">
    <property type="entry name" value="BANK1/PIK3AP1 FAMILY MEMBER"/>
    <property type="match status" value="1"/>
</dbReference>
<evidence type="ECO:0000313" key="3">
    <source>
        <dbReference type="Proteomes" id="UP001153148"/>
    </source>
</evidence>
<dbReference type="EMBL" id="CAJPIN010102404">
    <property type="protein sequence ID" value="CAG2068785.1"/>
    <property type="molecule type" value="Genomic_DNA"/>
</dbReference>
<evidence type="ECO:0000259" key="1">
    <source>
        <dbReference type="Pfam" id="PF18567"/>
    </source>
</evidence>
<accession>A0ABN7PRD6</accession>
<keyword evidence="3" id="KW-1185">Reference proteome</keyword>
<feature type="non-terminal residue" evidence="2">
    <location>
        <position position="168"/>
    </location>
</feature>
<proteinExistence type="predicted"/>
<dbReference type="InterPro" id="IPR052446">
    <property type="entry name" value="B-cell_PI3K-Signaling_Adptrs"/>
</dbReference>
<evidence type="ECO:0000313" key="2">
    <source>
        <dbReference type="EMBL" id="CAG2068785.1"/>
    </source>
</evidence>
<dbReference type="InterPro" id="IPR035897">
    <property type="entry name" value="Toll_tir_struct_dom_sf"/>
</dbReference>
<name>A0ABN7PRD6_TIMPD</name>
<feature type="domain" description="PIK3AP1 Toll/interleukin-1 receptor" evidence="1">
    <location>
        <begin position="3"/>
        <end position="121"/>
    </location>
</feature>